<evidence type="ECO:0000256" key="1">
    <source>
        <dbReference type="ARBA" id="ARBA00022679"/>
    </source>
</evidence>
<evidence type="ECO:0000313" key="3">
    <source>
        <dbReference type="Proteomes" id="UP000673821"/>
    </source>
</evidence>
<dbReference type="Proteomes" id="UP000673821">
    <property type="component" value="Unassembled WGS sequence"/>
</dbReference>
<dbReference type="InterPro" id="IPR044855">
    <property type="entry name" value="CoA-Trfase_III_dom3_sf"/>
</dbReference>
<dbReference type="InterPro" id="IPR050483">
    <property type="entry name" value="CoA-transferase_III_domain"/>
</dbReference>
<dbReference type="PANTHER" id="PTHR48207">
    <property type="entry name" value="SUCCINATE--HYDROXYMETHYLGLUTARATE COA-TRANSFERASE"/>
    <property type="match status" value="1"/>
</dbReference>
<dbReference type="Gene3D" id="3.30.1540.10">
    <property type="entry name" value="formyl-coa transferase, domain 3"/>
    <property type="match status" value="1"/>
</dbReference>
<dbReference type="Pfam" id="PF02515">
    <property type="entry name" value="CoA_transf_3"/>
    <property type="match status" value="1"/>
</dbReference>
<organism evidence="2 3">
    <name type="scientific">Paraburkholderia nemoris</name>
    <dbReference type="NCBI Taxonomy" id="2793076"/>
    <lineage>
        <taxon>Bacteria</taxon>
        <taxon>Pseudomonadati</taxon>
        <taxon>Pseudomonadota</taxon>
        <taxon>Betaproteobacteria</taxon>
        <taxon>Burkholderiales</taxon>
        <taxon>Burkholderiaceae</taxon>
        <taxon>Paraburkholderia</taxon>
    </lineage>
</organism>
<keyword evidence="3" id="KW-1185">Reference proteome</keyword>
<dbReference type="PANTHER" id="PTHR48207:SF3">
    <property type="entry name" value="SUCCINATE--HYDROXYMETHYLGLUTARATE COA-TRANSFERASE"/>
    <property type="match status" value="1"/>
</dbReference>
<accession>A0ABM8SP56</accession>
<dbReference type="EC" id="2.8.3.19" evidence="2"/>
<sequence length="395" mass="43154">MEHGPLKGVVVLDLSRAIAGPFCTMVLGDLGADVIKIELPETGDETRRWGPPFVEECGAAYVGFNRNKRSVAIDLHADEGRQQILGLAAHADVVVENFRPGTMKRFGIDESVLKATNPELIYCAISGYGQHGPLAKHGAMDLIIQAMSGLMSLNGDPDGRPVKAAVPVADLLGGFTAAFSVLGALLGRARGMKSDRMLDISMLDVLITMLAQPIVAYQMSGVEPKRHGNAHELMSPYTSFRTQTRDIVVSLANQKRWHQLCSIDEFSALGTNTRYQTQESRNEHRALLGDDLQRILVLQPAEYWIERFLALGLPAAPVNSVPEILADPHLTQRQTLIDLEYPPGSGNRVAVPGMPWRDVSSRMPVRNPPTLGQHTEEVFAQFGLTQPQQSGLLID</sequence>
<comment type="caution">
    <text evidence="2">The sequence shown here is derived from an EMBL/GenBank/DDBJ whole genome shotgun (WGS) entry which is preliminary data.</text>
</comment>
<evidence type="ECO:0000313" key="2">
    <source>
        <dbReference type="EMBL" id="CAE6822549.1"/>
    </source>
</evidence>
<protein>
    <submittedName>
        <fullName evidence="2">Acetyl-CoA:oxalate CoA-transferase</fullName>
        <ecNumber evidence="2">2.8.3.19</ecNumber>
    </submittedName>
</protein>
<keyword evidence="1 2" id="KW-0808">Transferase</keyword>
<proteinExistence type="predicted"/>
<gene>
    <name evidence="2" type="primary">yfdE_3</name>
    <name evidence="2" type="ORF">R69776_06215</name>
</gene>
<dbReference type="InterPro" id="IPR023606">
    <property type="entry name" value="CoA-Trfase_III_dom_1_sf"/>
</dbReference>
<reference evidence="2 3" key="1">
    <citation type="submission" date="2021-02" db="EMBL/GenBank/DDBJ databases">
        <authorList>
            <person name="Vanwijnsberghe S."/>
        </authorList>
    </citation>
    <scope>NUCLEOTIDE SEQUENCE [LARGE SCALE GENOMIC DNA]</scope>
    <source>
        <strain evidence="2 3">R-69776</strain>
    </source>
</reference>
<dbReference type="GO" id="GO:0016740">
    <property type="term" value="F:transferase activity"/>
    <property type="evidence" value="ECO:0007669"/>
    <property type="project" value="UniProtKB-KW"/>
</dbReference>
<name>A0ABM8SP56_9BURK</name>
<dbReference type="InterPro" id="IPR003673">
    <property type="entry name" value="CoA-Trfase_fam_III"/>
</dbReference>
<dbReference type="SUPFAM" id="SSF89796">
    <property type="entry name" value="CoA-transferase family III (CaiB/BaiF)"/>
    <property type="match status" value="1"/>
</dbReference>
<dbReference type="Gene3D" id="3.40.50.10540">
    <property type="entry name" value="Crotonobetainyl-coa:carnitine coa-transferase, domain 1"/>
    <property type="match status" value="1"/>
</dbReference>
<dbReference type="EMBL" id="CAJNBH010000023">
    <property type="protein sequence ID" value="CAE6822549.1"/>
    <property type="molecule type" value="Genomic_DNA"/>
</dbReference>